<evidence type="ECO:0000256" key="4">
    <source>
        <dbReference type="ARBA" id="ARBA00022692"/>
    </source>
</evidence>
<comment type="similarity">
    <text evidence="8">Belongs to the major facilitator superfamily. Sugar transporter (TC 2.A.1.1) family.</text>
</comment>
<keyword evidence="5 9" id="KW-1133">Transmembrane helix</keyword>
<keyword evidence="10" id="KW-0732">Signal</keyword>
<keyword evidence="7" id="KW-0325">Glycoprotein</keyword>
<keyword evidence="6 9" id="KW-0472">Membrane</keyword>
<reference evidence="12" key="1">
    <citation type="journal article" date="2020" name="J Insects Food Feed">
        <title>The yellow mealworm (Tenebrio molitor) genome: a resource for the emerging insects as food and feed industry.</title>
        <authorList>
            <person name="Eriksson T."/>
            <person name="Andere A."/>
            <person name="Kelstrup H."/>
            <person name="Emery V."/>
            <person name="Picard C."/>
        </authorList>
    </citation>
    <scope>NUCLEOTIDE SEQUENCE</scope>
    <source>
        <strain evidence="12">Stoneville</strain>
        <tissue evidence="12">Whole head</tissue>
    </source>
</reference>
<evidence type="ECO:0000259" key="11">
    <source>
        <dbReference type="PROSITE" id="PS50850"/>
    </source>
</evidence>
<feature type="domain" description="Major facilitator superfamily (MFS) profile" evidence="11">
    <location>
        <begin position="14"/>
        <end position="457"/>
    </location>
</feature>
<feature type="transmembrane region" description="Helical" evidence="9">
    <location>
        <begin position="118"/>
        <end position="138"/>
    </location>
</feature>
<evidence type="ECO:0000313" key="13">
    <source>
        <dbReference type="Proteomes" id="UP000719412"/>
    </source>
</evidence>
<evidence type="ECO:0000256" key="6">
    <source>
        <dbReference type="ARBA" id="ARBA00023136"/>
    </source>
</evidence>
<feature type="transmembrane region" description="Helical" evidence="9">
    <location>
        <begin position="62"/>
        <end position="83"/>
    </location>
</feature>
<feature type="signal peptide" evidence="10">
    <location>
        <begin position="1"/>
        <end position="22"/>
    </location>
</feature>
<dbReference type="GO" id="GO:0005353">
    <property type="term" value="F:fructose transmembrane transporter activity"/>
    <property type="evidence" value="ECO:0007669"/>
    <property type="project" value="UniProtKB-ARBA"/>
</dbReference>
<reference evidence="12" key="2">
    <citation type="submission" date="2021-08" db="EMBL/GenBank/DDBJ databases">
        <authorList>
            <person name="Eriksson T."/>
        </authorList>
    </citation>
    <scope>NUCLEOTIDE SEQUENCE</scope>
    <source>
        <strain evidence="12">Stoneville</strain>
        <tissue evidence="12">Whole head</tissue>
    </source>
</reference>
<dbReference type="PROSITE" id="PS00216">
    <property type="entry name" value="SUGAR_TRANSPORT_1"/>
    <property type="match status" value="1"/>
</dbReference>
<dbReference type="FunFam" id="1.20.1250.20:FF:001511">
    <property type="entry name" value="Solute carrier family 2, facilitated glucose transporter member 5"/>
    <property type="match status" value="1"/>
</dbReference>
<accession>A0A8J6L2T7</accession>
<dbReference type="PANTHER" id="PTHR23503:SF8">
    <property type="entry name" value="FACILITATED GLUCOSE TRANSPORTER PROTEIN 1"/>
    <property type="match status" value="1"/>
</dbReference>
<evidence type="ECO:0000256" key="7">
    <source>
        <dbReference type="ARBA" id="ARBA00023180"/>
    </source>
</evidence>
<dbReference type="InterPro" id="IPR005828">
    <property type="entry name" value="MFS_sugar_transport-like"/>
</dbReference>
<name>A0A8J6L2T7_TENMO</name>
<dbReference type="GO" id="GO:0005886">
    <property type="term" value="C:plasma membrane"/>
    <property type="evidence" value="ECO:0007669"/>
    <property type="project" value="UniProtKB-SubCell"/>
</dbReference>
<feature type="transmembrane region" description="Helical" evidence="9">
    <location>
        <begin position="429"/>
        <end position="449"/>
    </location>
</feature>
<keyword evidence="2 8" id="KW-0813">Transport</keyword>
<feature type="transmembrane region" description="Helical" evidence="9">
    <location>
        <begin position="269"/>
        <end position="290"/>
    </location>
</feature>
<feature type="transmembrane region" description="Helical" evidence="9">
    <location>
        <begin position="310"/>
        <end position="329"/>
    </location>
</feature>
<keyword evidence="13" id="KW-1185">Reference proteome</keyword>
<evidence type="ECO:0000256" key="8">
    <source>
        <dbReference type="RuleBase" id="RU003346"/>
    </source>
</evidence>
<dbReference type="PROSITE" id="PS00217">
    <property type="entry name" value="SUGAR_TRANSPORT_2"/>
    <property type="match status" value="1"/>
</dbReference>
<dbReference type="OrthoDB" id="4540492at2759"/>
<evidence type="ECO:0000256" key="5">
    <source>
        <dbReference type="ARBA" id="ARBA00022989"/>
    </source>
</evidence>
<dbReference type="EMBL" id="JABDTM020028080">
    <property type="protein sequence ID" value="KAH0809529.1"/>
    <property type="molecule type" value="Genomic_DNA"/>
</dbReference>
<dbReference type="NCBIfam" id="TIGR00879">
    <property type="entry name" value="SP"/>
    <property type="match status" value="1"/>
</dbReference>
<evidence type="ECO:0000256" key="10">
    <source>
        <dbReference type="SAM" id="SignalP"/>
    </source>
</evidence>
<keyword evidence="3" id="KW-1003">Cell membrane</keyword>
<sequence>MGKDKFTARLVLAIIAAALGSGFQHGYHTGVINVPQSVLKDWLNSTYEESYGSYLDESFLNVLWGVTTSIMNVGGTIGGLLCGVVSTKFGPKNGLFLNNILVAIATILMGMAKPINSIEVMIVGRLVIGVNCGLNAGLCPMYLSEISPVSLRGAVSSVYQLVITISILVAQIVGLGCILGNDVNWPYLFILPIFFAIFQVITLVLCPESPRYLLGVKHDMHKAEKSLKHLRMTDDIGEEMAEIKHADEAEKALPKVTFKDMVKERSLKIPLLIAMALMVAQQFSGINAVIFYSTDTFVKAGLEGNNPQYATIGIGVVNVLMTVVSVFLVEIAGRKTLLMVGFGGMAIITLLLSIALKFADKDQAIPWICIILVFVYIILFAAGAGSIPWFLVTEIFNQAARPNAVSLAVPTNWIANFIVTLTFPSIESAIGPFVFLIFVILNVGFFIFIMRMVPETKNKTVEEITAQWK</sequence>
<dbReference type="Pfam" id="PF00083">
    <property type="entry name" value="Sugar_tr"/>
    <property type="match status" value="1"/>
</dbReference>
<keyword evidence="4 9" id="KW-0812">Transmembrane</keyword>
<evidence type="ECO:0000256" key="2">
    <source>
        <dbReference type="ARBA" id="ARBA00022448"/>
    </source>
</evidence>
<dbReference type="InterPro" id="IPR003663">
    <property type="entry name" value="Sugar/inositol_transpt"/>
</dbReference>
<feature type="transmembrane region" description="Helical" evidence="9">
    <location>
        <begin position="404"/>
        <end position="423"/>
    </location>
</feature>
<feature type="transmembrane region" description="Helical" evidence="9">
    <location>
        <begin position="365"/>
        <end position="392"/>
    </location>
</feature>
<organism evidence="12 13">
    <name type="scientific">Tenebrio molitor</name>
    <name type="common">Yellow mealworm beetle</name>
    <dbReference type="NCBI Taxonomy" id="7067"/>
    <lineage>
        <taxon>Eukaryota</taxon>
        <taxon>Metazoa</taxon>
        <taxon>Ecdysozoa</taxon>
        <taxon>Arthropoda</taxon>
        <taxon>Hexapoda</taxon>
        <taxon>Insecta</taxon>
        <taxon>Pterygota</taxon>
        <taxon>Neoptera</taxon>
        <taxon>Endopterygota</taxon>
        <taxon>Coleoptera</taxon>
        <taxon>Polyphaga</taxon>
        <taxon>Cucujiformia</taxon>
        <taxon>Tenebrionidae</taxon>
        <taxon>Tenebrio</taxon>
    </lineage>
</organism>
<gene>
    <name evidence="12" type="ORF">GEV33_013262</name>
</gene>
<dbReference type="InterPro" id="IPR045263">
    <property type="entry name" value="GLUT"/>
</dbReference>
<evidence type="ECO:0000256" key="9">
    <source>
        <dbReference type="SAM" id="Phobius"/>
    </source>
</evidence>
<dbReference type="AlphaFoldDB" id="A0A8J6L2T7"/>
<evidence type="ECO:0000256" key="3">
    <source>
        <dbReference type="ARBA" id="ARBA00022475"/>
    </source>
</evidence>
<proteinExistence type="inferred from homology"/>
<comment type="subcellular location">
    <subcellularLocation>
        <location evidence="1">Cell membrane</location>
        <topology evidence="1">Multi-pass membrane protein</topology>
    </subcellularLocation>
</comment>
<dbReference type="Proteomes" id="UP000719412">
    <property type="component" value="Unassembled WGS sequence"/>
</dbReference>
<feature type="chain" id="PRO_5035177621" description="Major facilitator superfamily (MFS) profile domain-containing protein" evidence="10">
    <location>
        <begin position="23"/>
        <end position="469"/>
    </location>
</feature>
<protein>
    <recommendedName>
        <fullName evidence="11">Major facilitator superfamily (MFS) profile domain-containing protein</fullName>
    </recommendedName>
</protein>
<feature type="transmembrane region" description="Helical" evidence="9">
    <location>
        <begin position="158"/>
        <end position="181"/>
    </location>
</feature>
<feature type="transmembrane region" description="Helical" evidence="9">
    <location>
        <begin position="95"/>
        <end position="112"/>
    </location>
</feature>
<dbReference type="GO" id="GO:1990539">
    <property type="term" value="P:fructose import across plasma membrane"/>
    <property type="evidence" value="ECO:0007669"/>
    <property type="project" value="UniProtKB-ARBA"/>
</dbReference>
<evidence type="ECO:0000313" key="12">
    <source>
        <dbReference type="EMBL" id="KAH0809529.1"/>
    </source>
</evidence>
<evidence type="ECO:0000256" key="1">
    <source>
        <dbReference type="ARBA" id="ARBA00004651"/>
    </source>
</evidence>
<dbReference type="InterPro" id="IPR020846">
    <property type="entry name" value="MFS_dom"/>
</dbReference>
<feature type="transmembrane region" description="Helical" evidence="9">
    <location>
        <begin position="336"/>
        <end position="359"/>
    </location>
</feature>
<dbReference type="PROSITE" id="PS50850">
    <property type="entry name" value="MFS"/>
    <property type="match status" value="1"/>
</dbReference>
<dbReference type="PANTHER" id="PTHR23503">
    <property type="entry name" value="SOLUTE CARRIER FAMILY 2"/>
    <property type="match status" value="1"/>
</dbReference>
<comment type="caution">
    <text evidence="12">The sequence shown here is derived from an EMBL/GenBank/DDBJ whole genome shotgun (WGS) entry which is preliminary data.</text>
</comment>
<feature type="transmembrane region" description="Helical" evidence="9">
    <location>
        <begin position="187"/>
        <end position="206"/>
    </location>
</feature>
<dbReference type="InterPro" id="IPR005829">
    <property type="entry name" value="Sugar_transporter_CS"/>
</dbReference>